<accession>A0A542DWZ2</accession>
<evidence type="ECO:0000313" key="3">
    <source>
        <dbReference type="EMBL" id="TQJ07619.1"/>
    </source>
</evidence>
<reference evidence="3 4" key="1">
    <citation type="submission" date="2019-06" db="EMBL/GenBank/DDBJ databases">
        <title>Sequencing the genomes of 1000 actinobacteria strains.</title>
        <authorList>
            <person name="Klenk H.-P."/>
        </authorList>
    </citation>
    <scope>NUCLEOTIDE SEQUENCE [LARGE SCALE GENOMIC DNA]</scope>
    <source>
        <strain evidence="3 4">DSM 18607</strain>
    </source>
</reference>
<feature type="chain" id="PRO_5022101487" evidence="2">
    <location>
        <begin position="18"/>
        <end position="71"/>
    </location>
</feature>
<organism evidence="3 4">
    <name type="scientific">Lapillicoccus jejuensis</name>
    <dbReference type="NCBI Taxonomy" id="402171"/>
    <lineage>
        <taxon>Bacteria</taxon>
        <taxon>Bacillati</taxon>
        <taxon>Actinomycetota</taxon>
        <taxon>Actinomycetes</taxon>
        <taxon>Micrococcales</taxon>
        <taxon>Intrasporangiaceae</taxon>
        <taxon>Lapillicoccus</taxon>
    </lineage>
</organism>
<dbReference type="AlphaFoldDB" id="A0A542DWZ2"/>
<dbReference type="EMBL" id="VFMN01000001">
    <property type="protein sequence ID" value="TQJ07619.1"/>
    <property type="molecule type" value="Genomic_DNA"/>
</dbReference>
<dbReference type="Proteomes" id="UP000317893">
    <property type="component" value="Unassembled WGS sequence"/>
</dbReference>
<keyword evidence="4" id="KW-1185">Reference proteome</keyword>
<evidence type="ECO:0000256" key="2">
    <source>
        <dbReference type="SAM" id="SignalP"/>
    </source>
</evidence>
<name>A0A542DWZ2_9MICO</name>
<keyword evidence="2" id="KW-0732">Signal</keyword>
<gene>
    <name evidence="3" type="ORF">FB458_0687</name>
</gene>
<comment type="caution">
    <text evidence="3">The sequence shown here is derived from an EMBL/GenBank/DDBJ whole genome shotgun (WGS) entry which is preliminary data.</text>
</comment>
<evidence type="ECO:0000256" key="1">
    <source>
        <dbReference type="SAM" id="MobiDB-lite"/>
    </source>
</evidence>
<sequence>MALAGLLLGVLVPVASAATSVDLIGPYTGLTARAWGAVSPAPRQTTRAVDGRDGPVTVTGARTRPRGSGGR</sequence>
<feature type="region of interest" description="Disordered" evidence="1">
    <location>
        <begin position="41"/>
        <end position="71"/>
    </location>
</feature>
<protein>
    <submittedName>
        <fullName evidence="3">Uncharacterized protein</fullName>
    </submittedName>
</protein>
<feature type="signal peptide" evidence="2">
    <location>
        <begin position="1"/>
        <end position="17"/>
    </location>
</feature>
<proteinExistence type="predicted"/>
<evidence type="ECO:0000313" key="4">
    <source>
        <dbReference type="Proteomes" id="UP000317893"/>
    </source>
</evidence>